<gene>
    <name evidence="8" type="ORF">RchiOBHm_Chr2g0127721</name>
</gene>
<dbReference type="AlphaFoldDB" id="A0A2P6RU43"/>
<dbReference type="Gramene" id="PRQ49957">
    <property type="protein sequence ID" value="PRQ49957"/>
    <property type="gene ID" value="RchiOBHm_Chr2g0127721"/>
</dbReference>
<name>A0A2P6RU43_ROSCH</name>
<dbReference type="InterPro" id="IPR001841">
    <property type="entry name" value="Znf_RING"/>
</dbReference>
<proteinExistence type="predicted"/>
<organism evidence="8 9">
    <name type="scientific">Rosa chinensis</name>
    <name type="common">China rose</name>
    <dbReference type="NCBI Taxonomy" id="74649"/>
    <lineage>
        <taxon>Eukaryota</taxon>
        <taxon>Viridiplantae</taxon>
        <taxon>Streptophyta</taxon>
        <taxon>Embryophyta</taxon>
        <taxon>Tracheophyta</taxon>
        <taxon>Spermatophyta</taxon>
        <taxon>Magnoliopsida</taxon>
        <taxon>eudicotyledons</taxon>
        <taxon>Gunneridae</taxon>
        <taxon>Pentapetalae</taxon>
        <taxon>rosids</taxon>
        <taxon>fabids</taxon>
        <taxon>Rosales</taxon>
        <taxon>Rosaceae</taxon>
        <taxon>Rosoideae</taxon>
        <taxon>Rosoideae incertae sedis</taxon>
        <taxon>Rosa</taxon>
    </lineage>
</organism>
<dbReference type="GO" id="GO:0061630">
    <property type="term" value="F:ubiquitin protein ligase activity"/>
    <property type="evidence" value="ECO:0007669"/>
    <property type="project" value="UniProtKB-EC"/>
</dbReference>
<evidence type="ECO:0000256" key="3">
    <source>
        <dbReference type="ARBA" id="ARBA00022723"/>
    </source>
</evidence>
<evidence type="ECO:0000256" key="2">
    <source>
        <dbReference type="ARBA" id="ARBA00012483"/>
    </source>
</evidence>
<evidence type="ECO:0000256" key="5">
    <source>
        <dbReference type="ARBA" id="ARBA00022833"/>
    </source>
</evidence>
<comment type="catalytic activity">
    <reaction evidence="1">
        <text>S-ubiquitinyl-[E2 ubiquitin-conjugating enzyme]-L-cysteine + [acceptor protein]-L-lysine = [E2 ubiquitin-conjugating enzyme]-L-cysteine + N(6)-ubiquitinyl-[acceptor protein]-L-lysine.</text>
        <dbReference type="EC" id="2.3.2.27"/>
    </reaction>
</comment>
<sequence length="265" mass="30806">MPAVEKEYETHLFRRGKSPAGMEEDDVSITMRFVKLRGRRSSPADPVIYEDGGDLVADESVCVDFCTIKQKRYESYYKQQIAVYLSTMGVPEFYHPGVFEILFEELEGAVSRDPPIVMVILEVDLRIDTRTARSAIEGLESVRLDRAVMEHTPSCAICWVDFVQQDVDQPMLTRMPCSHYFHGDCIRPWLRINHLCPMCRYPMPLEEVELHGFFAMRKKKKETIWITHYSHIYHPIWHHLKQPCCVFPINVAEFGFLPPVDASNY</sequence>
<reference evidence="8 9" key="1">
    <citation type="journal article" date="2018" name="Nat. Genet.">
        <title>The Rosa genome provides new insights in the design of modern roses.</title>
        <authorList>
            <person name="Bendahmane M."/>
        </authorList>
    </citation>
    <scope>NUCLEOTIDE SEQUENCE [LARGE SCALE GENOMIC DNA]</scope>
    <source>
        <strain evidence="9">cv. Old Blush</strain>
    </source>
</reference>
<dbReference type="Gene3D" id="3.30.40.10">
    <property type="entry name" value="Zinc/RING finger domain, C3HC4 (zinc finger)"/>
    <property type="match status" value="1"/>
</dbReference>
<dbReference type="PROSITE" id="PS50089">
    <property type="entry name" value="ZF_RING_2"/>
    <property type="match status" value="1"/>
</dbReference>
<dbReference type="GO" id="GO:0008270">
    <property type="term" value="F:zinc ion binding"/>
    <property type="evidence" value="ECO:0007669"/>
    <property type="project" value="UniProtKB-KW"/>
</dbReference>
<evidence type="ECO:0000256" key="6">
    <source>
        <dbReference type="PROSITE-ProRule" id="PRU00175"/>
    </source>
</evidence>
<dbReference type="PANTHER" id="PTHR15710:SF229">
    <property type="entry name" value="E3 UBIQUITIN-PROTEIN LIGASE RNF181-LIKE"/>
    <property type="match status" value="1"/>
</dbReference>
<dbReference type="PANTHER" id="PTHR15710">
    <property type="entry name" value="E3 UBIQUITIN-PROTEIN LIGASE PRAJA"/>
    <property type="match status" value="1"/>
</dbReference>
<accession>A0A2P6RU43</accession>
<keyword evidence="3" id="KW-0479">Metal-binding</keyword>
<protein>
    <recommendedName>
        <fullName evidence="2">RING-type E3 ubiquitin transferase</fullName>
        <ecNumber evidence="2">2.3.2.27</ecNumber>
    </recommendedName>
</protein>
<keyword evidence="4 6" id="KW-0863">Zinc-finger</keyword>
<evidence type="ECO:0000313" key="8">
    <source>
        <dbReference type="EMBL" id="PRQ49957.1"/>
    </source>
</evidence>
<dbReference type="GO" id="GO:0005737">
    <property type="term" value="C:cytoplasm"/>
    <property type="evidence" value="ECO:0007669"/>
    <property type="project" value="TreeGrafter"/>
</dbReference>
<dbReference type="EMBL" id="PDCK01000040">
    <property type="protein sequence ID" value="PRQ49957.1"/>
    <property type="molecule type" value="Genomic_DNA"/>
</dbReference>
<evidence type="ECO:0000259" key="7">
    <source>
        <dbReference type="PROSITE" id="PS50089"/>
    </source>
</evidence>
<keyword evidence="5" id="KW-0862">Zinc</keyword>
<feature type="domain" description="RING-type" evidence="7">
    <location>
        <begin position="155"/>
        <end position="200"/>
    </location>
</feature>
<evidence type="ECO:0000256" key="4">
    <source>
        <dbReference type="ARBA" id="ARBA00022771"/>
    </source>
</evidence>
<keyword evidence="9" id="KW-1185">Reference proteome</keyword>
<dbReference type="EC" id="2.3.2.27" evidence="2"/>
<evidence type="ECO:0000313" key="9">
    <source>
        <dbReference type="Proteomes" id="UP000238479"/>
    </source>
</evidence>
<comment type="caution">
    <text evidence="8">The sequence shown here is derived from an EMBL/GenBank/DDBJ whole genome shotgun (WGS) entry which is preliminary data.</text>
</comment>
<evidence type="ECO:0000256" key="1">
    <source>
        <dbReference type="ARBA" id="ARBA00000900"/>
    </source>
</evidence>
<dbReference type="SMART" id="SM00184">
    <property type="entry name" value="RING"/>
    <property type="match status" value="1"/>
</dbReference>
<dbReference type="GO" id="GO:0016567">
    <property type="term" value="P:protein ubiquitination"/>
    <property type="evidence" value="ECO:0007669"/>
    <property type="project" value="TreeGrafter"/>
</dbReference>
<dbReference type="Pfam" id="PF13639">
    <property type="entry name" value="zf-RING_2"/>
    <property type="match status" value="1"/>
</dbReference>
<dbReference type="InterPro" id="IPR013083">
    <property type="entry name" value="Znf_RING/FYVE/PHD"/>
</dbReference>
<dbReference type="SUPFAM" id="SSF57850">
    <property type="entry name" value="RING/U-box"/>
    <property type="match status" value="1"/>
</dbReference>
<dbReference type="Proteomes" id="UP000238479">
    <property type="component" value="Chromosome 2"/>
</dbReference>